<dbReference type="Proteomes" id="UP000236379">
    <property type="component" value="Unassembled WGS sequence"/>
</dbReference>
<dbReference type="RefSeq" id="WP_103313630.1">
    <property type="nucleotide sequence ID" value="NZ_PPPD01000002.1"/>
</dbReference>
<feature type="chain" id="PRO_5014451940" description="MSHA biogenesis protein MshK" evidence="2">
    <location>
        <begin position="22"/>
        <end position="109"/>
    </location>
</feature>
<organism evidence="3 4">
    <name type="scientific">Deinococcus koreensis</name>
    <dbReference type="NCBI Taxonomy" id="2054903"/>
    <lineage>
        <taxon>Bacteria</taxon>
        <taxon>Thermotogati</taxon>
        <taxon>Deinococcota</taxon>
        <taxon>Deinococci</taxon>
        <taxon>Deinococcales</taxon>
        <taxon>Deinococcaceae</taxon>
        <taxon>Deinococcus</taxon>
    </lineage>
</organism>
<evidence type="ECO:0000313" key="3">
    <source>
        <dbReference type="EMBL" id="PNY79646.1"/>
    </source>
</evidence>
<feature type="signal peptide" evidence="2">
    <location>
        <begin position="1"/>
        <end position="21"/>
    </location>
</feature>
<gene>
    <name evidence="3" type="ORF">CVO96_16915</name>
</gene>
<proteinExistence type="predicted"/>
<evidence type="ECO:0000313" key="4">
    <source>
        <dbReference type="Proteomes" id="UP000236379"/>
    </source>
</evidence>
<sequence>MIKTAIRVFLCSSLLLGAASAQTFRSPTRTTADRSAERMARPVRPPRPTPAPGTSVNVRIDCENGLCRVYNNGDLLGIYRGDNSSVETVSVNGVSVTQIYIDGQLVKQF</sequence>
<protein>
    <recommendedName>
        <fullName evidence="5">MSHA biogenesis protein MshK</fullName>
    </recommendedName>
</protein>
<accession>A0A2K3USY0</accession>
<evidence type="ECO:0000256" key="1">
    <source>
        <dbReference type="SAM" id="MobiDB-lite"/>
    </source>
</evidence>
<feature type="region of interest" description="Disordered" evidence="1">
    <location>
        <begin position="26"/>
        <end position="55"/>
    </location>
</feature>
<name>A0A2K3USY0_9DEIO</name>
<feature type="compositionally biased region" description="Basic and acidic residues" evidence="1">
    <location>
        <begin position="31"/>
        <end position="40"/>
    </location>
</feature>
<dbReference type="EMBL" id="PPPD01000002">
    <property type="protein sequence ID" value="PNY79646.1"/>
    <property type="molecule type" value="Genomic_DNA"/>
</dbReference>
<evidence type="ECO:0008006" key="5">
    <source>
        <dbReference type="Google" id="ProtNLM"/>
    </source>
</evidence>
<keyword evidence="2" id="KW-0732">Signal</keyword>
<reference evidence="3 4" key="1">
    <citation type="submission" date="2018-01" db="EMBL/GenBank/DDBJ databases">
        <title>Deinococcus koreensis sp. nov., a radiation-resistant bacterium isolated from river water.</title>
        <authorList>
            <person name="Choi A."/>
        </authorList>
    </citation>
    <scope>NUCLEOTIDE SEQUENCE [LARGE SCALE GENOMIC DNA]</scope>
    <source>
        <strain evidence="3 4">SJW1-2</strain>
    </source>
</reference>
<evidence type="ECO:0000256" key="2">
    <source>
        <dbReference type="SAM" id="SignalP"/>
    </source>
</evidence>
<dbReference type="AlphaFoldDB" id="A0A2K3USY0"/>
<comment type="caution">
    <text evidence="3">The sequence shown here is derived from an EMBL/GenBank/DDBJ whole genome shotgun (WGS) entry which is preliminary data.</text>
</comment>
<keyword evidence="4" id="KW-1185">Reference proteome</keyword>